<gene>
    <name evidence="2" type="ORF">METZ01_LOCUS89036</name>
</gene>
<evidence type="ECO:0008006" key="3">
    <source>
        <dbReference type="Google" id="ProtNLM"/>
    </source>
</evidence>
<dbReference type="PROSITE" id="PS51318">
    <property type="entry name" value="TAT"/>
    <property type="match status" value="1"/>
</dbReference>
<proteinExistence type="predicted"/>
<dbReference type="InterPro" id="IPR011447">
    <property type="entry name" value="DUF1552"/>
</dbReference>
<dbReference type="InterPro" id="IPR006311">
    <property type="entry name" value="TAT_signal"/>
</dbReference>
<evidence type="ECO:0000313" key="2">
    <source>
        <dbReference type="EMBL" id="SVA36182.1"/>
    </source>
</evidence>
<protein>
    <recommendedName>
        <fullName evidence="3">DUF1552 domain-containing protein</fullName>
    </recommendedName>
</protein>
<name>A0A381V735_9ZZZZ</name>
<sequence>MEKFHASRRQFLKGAGVAIALPMLESLPSVQAAQKAKRPVKRFVCLSNNYGVYQKAFFADPNQMGAKYDMPETLKALEKHRKDITLFQNLDHGFTGGHQGVPVLLSGVRPILAHNYAEGNISVDQKLAEYHGASTRFPSMTLGVRERNLLSFTRTGVQVPSIDMRAAYRAMFFEDTPREKISQVERFKRQNSILDVVKDQASFLNRKLSKQDQHKLGEYLDSVRTLEQKIGQQEPWVNRPKPKTDVPEPNPGNRTEEQLKSMMEIIALALQTDSTRAITCVSGFANGDFGLNGGYHGFSHHGERPDPVTALKKIEGFQVAMMSYLMDLLKAQDDPINGGTLLDHTSILYGCGMASGGHSTRNLPLVLAGGGFKHGEHKVYPGPLSADHKLKPQRLVSKERRLAEGVSEVPAANLLLSILQNSGLEIDRFGSSNGTLTGLEWS</sequence>
<dbReference type="AlphaFoldDB" id="A0A381V735"/>
<reference evidence="2" key="1">
    <citation type="submission" date="2018-05" db="EMBL/GenBank/DDBJ databases">
        <authorList>
            <person name="Lanie J.A."/>
            <person name="Ng W.-L."/>
            <person name="Kazmierczak K.M."/>
            <person name="Andrzejewski T.M."/>
            <person name="Davidsen T.M."/>
            <person name="Wayne K.J."/>
            <person name="Tettelin H."/>
            <person name="Glass J.I."/>
            <person name="Rusch D."/>
            <person name="Podicherti R."/>
            <person name="Tsui H.-C.T."/>
            <person name="Winkler M.E."/>
        </authorList>
    </citation>
    <scope>NUCLEOTIDE SEQUENCE</scope>
</reference>
<accession>A0A381V735</accession>
<dbReference type="EMBL" id="UINC01008032">
    <property type="protein sequence ID" value="SVA36182.1"/>
    <property type="molecule type" value="Genomic_DNA"/>
</dbReference>
<feature type="region of interest" description="Disordered" evidence="1">
    <location>
        <begin position="230"/>
        <end position="254"/>
    </location>
</feature>
<dbReference type="Pfam" id="PF07586">
    <property type="entry name" value="HXXSHH"/>
    <property type="match status" value="1"/>
</dbReference>
<evidence type="ECO:0000256" key="1">
    <source>
        <dbReference type="SAM" id="MobiDB-lite"/>
    </source>
</evidence>
<organism evidence="2">
    <name type="scientific">marine metagenome</name>
    <dbReference type="NCBI Taxonomy" id="408172"/>
    <lineage>
        <taxon>unclassified sequences</taxon>
        <taxon>metagenomes</taxon>
        <taxon>ecological metagenomes</taxon>
    </lineage>
</organism>